<dbReference type="PANTHER" id="PTHR42941:SF1">
    <property type="entry name" value="SLL1037 PROTEIN"/>
    <property type="match status" value="1"/>
</dbReference>
<dbReference type="Proteomes" id="UP000193200">
    <property type="component" value="Unassembled WGS sequence"/>
</dbReference>
<dbReference type="OrthoDB" id="9776669at2"/>
<reference evidence="2 3" key="1">
    <citation type="submission" date="2017-03" db="EMBL/GenBank/DDBJ databases">
        <authorList>
            <person name="Afonso C.L."/>
            <person name="Miller P.J."/>
            <person name="Scott M.A."/>
            <person name="Spackman E."/>
            <person name="Goraichik I."/>
            <person name="Dimitrov K.M."/>
            <person name="Suarez D.L."/>
            <person name="Swayne D.E."/>
        </authorList>
    </citation>
    <scope>NUCLEOTIDE SEQUENCE [LARGE SCALE GENOMIC DNA]</scope>
    <source>
        <strain evidence="2 3">CECT 7691</strain>
    </source>
</reference>
<dbReference type="SUPFAM" id="SSF53850">
    <property type="entry name" value="Periplasmic binding protein-like II"/>
    <property type="match status" value="1"/>
</dbReference>
<dbReference type="Gene3D" id="3.40.190.10">
    <property type="entry name" value="Periplasmic binding protein-like II"/>
    <property type="match status" value="2"/>
</dbReference>
<feature type="chain" id="PRO_5012734871" evidence="1">
    <location>
        <begin position="21"/>
        <end position="386"/>
    </location>
</feature>
<accession>A0A1Y5TYA8</accession>
<proteinExistence type="predicted"/>
<evidence type="ECO:0000313" key="2">
    <source>
        <dbReference type="EMBL" id="SLN76371.1"/>
    </source>
</evidence>
<feature type="signal peptide" evidence="1">
    <location>
        <begin position="1"/>
        <end position="20"/>
    </location>
</feature>
<evidence type="ECO:0000313" key="3">
    <source>
        <dbReference type="Proteomes" id="UP000193200"/>
    </source>
</evidence>
<dbReference type="Pfam" id="PF16868">
    <property type="entry name" value="NMT1_3"/>
    <property type="match status" value="1"/>
</dbReference>
<sequence>MRIKPIVAALGAAFAVSAFAGGAFAAEVKLPSTMAWTAYNTGTTGYNQSVAIGAALKDKYNVTLRVIPGKNDVSRLTPVRQGKAQFSANGIGTYFAQEGVFQFGAKGWGPQMIRMVMASLSDANLGVGVAADLGIKTWADLKGKRVAWVRGGDALNIGAEAMLACGDLTWDEVEKVEFPGYGASWDALVSNQADAAFASTVSGPTRKLEASPRGIFWPPVPHDDAGCWERIAKVAPYFVKSMGTLGSGGISADNPHEGAAYPYPILMTYPDRDNELVYSVTRTLNEEFDVYSQAEPAAKGWAMDKQSFQWVVPYHDGAIAYFKEIGVWTDAMQMHNDKLVERQNVLHAAWEQMSSKDGLDDEAFQTEWMKVRAAALEKAGFEPVWR</sequence>
<organism evidence="2 3">
    <name type="scientific">Oceanibacterium hippocampi</name>
    <dbReference type="NCBI Taxonomy" id="745714"/>
    <lineage>
        <taxon>Bacteria</taxon>
        <taxon>Pseudomonadati</taxon>
        <taxon>Pseudomonadota</taxon>
        <taxon>Alphaproteobacteria</taxon>
        <taxon>Sneathiellales</taxon>
        <taxon>Sneathiellaceae</taxon>
        <taxon>Oceanibacterium</taxon>
    </lineage>
</organism>
<gene>
    <name evidence="2" type="ORF">OCH7691_04113</name>
</gene>
<keyword evidence="3" id="KW-1185">Reference proteome</keyword>
<dbReference type="InterPro" id="IPR011852">
    <property type="entry name" value="TRAP_TAXI"/>
</dbReference>
<dbReference type="AlphaFoldDB" id="A0A1Y5TYA8"/>
<dbReference type="InParanoid" id="A0A1Y5TYA8"/>
<protein>
    <submittedName>
        <fullName evidence="2">NMT1/THI5 like protein</fullName>
    </submittedName>
</protein>
<keyword evidence="1" id="KW-0732">Signal</keyword>
<name>A0A1Y5TYA8_9PROT</name>
<dbReference type="RefSeq" id="WP_085885427.1">
    <property type="nucleotide sequence ID" value="NZ_FWFR01000004.1"/>
</dbReference>
<dbReference type="NCBIfam" id="TIGR02122">
    <property type="entry name" value="TRAP_TAXI"/>
    <property type="match status" value="1"/>
</dbReference>
<dbReference type="EMBL" id="FWFR01000004">
    <property type="protein sequence ID" value="SLN76371.1"/>
    <property type="molecule type" value="Genomic_DNA"/>
</dbReference>
<dbReference type="PANTHER" id="PTHR42941">
    <property type="entry name" value="SLL1037 PROTEIN"/>
    <property type="match status" value="1"/>
</dbReference>
<evidence type="ECO:0000256" key="1">
    <source>
        <dbReference type="SAM" id="SignalP"/>
    </source>
</evidence>